<dbReference type="Proteomes" id="UP000662111">
    <property type="component" value="Unassembled WGS sequence"/>
</dbReference>
<evidence type="ECO:0000256" key="1">
    <source>
        <dbReference type="ARBA" id="ARBA00005381"/>
    </source>
</evidence>
<keyword evidence="2" id="KW-1133">Transmembrane helix</keyword>
<comment type="similarity">
    <text evidence="1">Belongs to the adenylyl cyclase class-3 family.</text>
</comment>
<accession>A0ABQ2FCD9</accession>
<dbReference type="Pfam" id="PF00211">
    <property type="entry name" value="Guanylate_cyc"/>
    <property type="match status" value="1"/>
</dbReference>
<dbReference type="InterPro" id="IPR001054">
    <property type="entry name" value="A/G_cyclase"/>
</dbReference>
<dbReference type="SUPFAM" id="SSF55073">
    <property type="entry name" value="Nucleotide cyclase"/>
    <property type="match status" value="1"/>
</dbReference>
<dbReference type="PROSITE" id="PS50125">
    <property type="entry name" value="GUANYLATE_CYCLASE_2"/>
    <property type="match status" value="1"/>
</dbReference>
<feature type="transmembrane region" description="Helical" evidence="2">
    <location>
        <begin position="103"/>
        <end position="121"/>
    </location>
</feature>
<gene>
    <name evidence="4" type="ORF">GCM10011509_34440</name>
</gene>
<dbReference type="InterPro" id="IPR050697">
    <property type="entry name" value="Adenylyl/Guanylyl_Cyclase_3/4"/>
</dbReference>
<feature type="domain" description="Guanylate cyclase" evidence="3">
    <location>
        <begin position="275"/>
        <end position="403"/>
    </location>
</feature>
<dbReference type="SMART" id="SM00044">
    <property type="entry name" value="CYCc"/>
    <property type="match status" value="1"/>
</dbReference>
<protein>
    <recommendedName>
        <fullName evidence="3">Guanylate cyclase domain-containing protein</fullName>
    </recommendedName>
</protein>
<feature type="transmembrane region" description="Helical" evidence="2">
    <location>
        <begin position="42"/>
        <end position="60"/>
    </location>
</feature>
<comment type="caution">
    <text evidence="4">The sequence shown here is derived from an EMBL/GenBank/DDBJ whole genome shotgun (WGS) entry which is preliminary data.</text>
</comment>
<dbReference type="PANTHER" id="PTHR43081:SF1">
    <property type="entry name" value="ADENYLATE CYCLASE, TERMINAL-DIFFERENTIATION SPECIFIC"/>
    <property type="match status" value="1"/>
</dbReference>
<dbReference type="CDD" id="cd07302">
    <property type="entry name" value="CHD"/>
    <property type="match status" value="1"/>
</dbReference>
<name>A0ABQ2FCD9_9MICO</name>
<evidence type="ECO:0000313" key="4">
    <source>
        <dbReference type="EMBL" id="GGK83041.1"/>
    </source>
</evidence>
<dbReference type="RefSeq" id="WP_022919975.1">
    <property type="nucleotide sequence ID" value="NZ_BMLB01000008.1"/>
</dbReference>
<organism evidence="4 5">
    <name type="scientific">Ornithinimicrobium pekingense</name>
    <dbReference type="NCBI Taxonomy" id="384677"/>
    <lineage>
        <taxon>Bacteria</taxon>
        <taxon>Bacillati</taxon>
        <taxon>Actinomycetota</taxon>
        <taxon>Actinomycetes</taxon>
        <taxon>Micrococcales</taxon>
        <taxon>Ornithinimicrobiaceae</taxon>
        <taxon>Ornithinimicrobium</taxon>
    </lineage>
</organism>
<feature type="transmembrane region" description="Helical" evidence="2">
    <location>
        <begin position="230"/>
        <end position="250"/>
    </location>
</feature>
<feature type="transmembrane region" description="Helical" evidence="2">
    <location>
        <begin position="203"/>
        <end position="224"/>
    </location>
</feature>
<dbReference type="InterPro" id="IPR029787">
    <property type="entry name" value="Nucleotide_cyclase"/>
</dbReference>
<dbReference type="Gene3D" id="3.30.70.1230">
    <property type="entry name" value="Nucleotide cyclase"/>
    <property type="match status" value="1"/>
</dbReference>
<proteinExistence type="inferred from homology"/>
<feature type="transmembrane region" description="Helical" evidence="2">
    <location>
        <begin position="72"/>
        <end position="91"/>
    </location>
</feature>
<sequence>MEPRRSGTLVAVAAALVLPLAGLALLVARPALDLRWEHHPAHFWLVLGSAALSAVLAYATGDAAARRGDARLAHVSLAFLSSAGFLGLHALATPGVLLEGSNIGFAVATPIGVALGSLFALRSTRDVAGDGAVAEVALARWLRWGLLALMLAWAVVSLAGLPPLGGPPAGAERLPLLVAVPGIVLYVLAAWHYARRWRTRREGVLLAVAAAYLLLAQSLVAMALARNWQLSWWEWHVLLLAAFALVAVGARRSWHEERFAALYLDDTSAGRREASVLFADLQGFTAFSESQEPEEVTAMLNDYLSVAVPAALRHGGDVDRIVGDAVMVTFNTRGDQPDHAVRAVRAGLALQRETSVVAGRHPGWPRFRVGVNTGPATVSVLGTHGGRTHTVIGDTVNTAARIEAQAPTGGVAVGPATLAALPPTARTRPLGRLELKGKTEPVETHLVLGLDREEPD</sequence>
<keyword evidence="2" id="KW-0812">Transmembrane</keyword>
<keyword evidence="2" id="KW-0472">Membrane</keyword>
<keyword evidence="5" id="KW-1185">Reference proteome</keyword>
<feature type="transmembrane region" description="Helical" evidence="2">
    <location>
        <begin position="173"/>
        <end position="191"/>
    </location>
</feature>
<feature type="transmembrane region" description="Helical" evidence="2">
    <location>
        <begin position="141"/>
        <end position="161"/>
    </location>
</feature>
<dbReference type="PANTHER" id="PTHR43081">
    <property type="entry name" value="ADENYLATE CYCLASE, TERMINAL-DIFFERENTIATION SPECIFIC-RELATED"/>
    <property type="match status" value="1"/>
</dbReference>
<evidence type="ECO:0000313" key="5">
    <source>
        <dbReference type="Proteomes" id="UP000662111"/>
    </source>
</evidence>
<evidence type="ECO:0000259" key="3">
    <source>
        <dbReference type="PROSITE" id="PS50125"/>
    </source>
</evidence>
<dbReference type="EMBL" id="BMLB01000008">
    <property type="protein sequence ID" value="GGK83041.1"/>
    <property type="molecule type" value="Genomic_DNA"/>
</dbReference>
<evidence type="ECO:0000256" key="2">
    <source>
        <dbReference type="SAM" id="Phobius"/>
    </source>
</evidence>
<reference evidence="5" key="1">
    <citation type="journal article" date="2019" name="Int. J. Syst. Evol. Microbiol.">
        <title>The Global Catalogue of Microorganisms (GCM) 10K type strain sequencing project: providing services to taxonomists for standard genome sequencing and annotation.</title>
        <authorList>
            <consortium name="The Broad Institute Genomics Platform"/>
            <consortium name="The Broad Institute Genome Sequencing Center for Infectious Disease"/>
            <person name="Wu L."/>
            <person name="Ma J."/>
        </authorList>
    </citation>
    <scope>NUCLEOTIDE SEQUENCE [LARGE SCALE GENOMIC DNA]</scope>
    <source>
        <strain evidence="5">CGMCC 1.5362</strain>
    </source>
</reference>